<evidence type="ECO:0000313" key="5">
    <source>
        <dbReference type="EMBL" id="KIH58781.1"/>
    </source>
</evidence>
<name>A0A0C2GP54_9BILA</name>
<dbReference type="Gene3D" id="1.25.40.10">
    <property type="entry name" value="Tetratricopeptide repeat domain"/>
    <property type="match status" value="2"/>
</dbReference>
<evidence type="ECO:0000256" key="2">
    <source>
        <dbReference type="ARBA" id="ARBA00022803"/>
    </source>
</evidence>
<evidence type="ECO:0000313" key="6">
    <source>
        <dbReference type="Proteomes" id="UP000054047"/>
    </source>
</evidence>
<dbReference type="PANTHER" id="PTHR16193:SF0">
    <property type="entry name" value="TETRATRICOPEPTIDE REPEAT PROTEIN 27"/>
    <property type="match status" value="1"/>
</dbReference>
<evidence type="ECO:0000256" key="3">
    <source>
        <dbReference type="ARBA" id="ARBA00024020"/>
    </source>
</evidence>
<keyword evidence="1" id="KW-0677">Repeat</keyword>
<dbReference type="InterPro" id="IPR044244">
    <property type="entry name" value="TTC27/Emw1"/>
</dbReference>
<comment type="similarity">
    <text evidence="3">Belongs to the TTC27 family.</text>
</comment>
<dbReference type="OrthoDB" id="1936594at2759"/>
<feature type="repeat" description="TPR" evidence="4">
    <location>
        <begin position="374"/>
        <end position="407"/>
    </location>
</feature>
<dbReference type="EMBL" id="KN732713">
    <property type="protein sequence ID" value="KIH58781.1"/>
    <property type="molecule type" value="Genomic_DNA"/>
</dbReference>
<dbReference type="SMART" id="SM00028">
    <property type="entry name" value="TPR"/>
    <property type="match status" value="4"/>
</dbReference>
<proteinExistence type="inferred from homology"/>
<dbReference type="AlphaFoldDB" id="A0A0C2GP54"/>
<keyword evidence="2 4" id="KW-0802">TPR repeat</keyword>
<dbReference type="SUPFAM" id="SSF48452">
    <property type="entry name" value="TPR-like"/>
    <property type="match status" value="1"/>
</dbReference>
<evidence type="ECO:0000256" key="4">
    <source>
        <dbReference type="PROSITE-ProRule" id="PRU00339"/>
    </source>
</evidence>
<keyword evidence="6" id="KW-1185">Reference proteome</keyword>
<organism evidence="5 6">
    <name type="scientific">Ancylostoma duodenale</name>
    <dbReference type="NCBI Taxonomy" id="51022"/>
    <lineage>
        <taxon>Eukaryota</taxon>
        <taxon>Metazoa</taxon>
        <taxon>Ecdysozoa</taxon>
        <taxon>Nematoda</taxon>
        <taxon>Chromadorea</taxon>
        <taxon>Rhabditida</taxon>
        <taxon>Rhabditina</taxon>
        <taxon>Rhabditomorpha</taxon>
        <taxon>Strongyloidea</taxon>
        <taxon>Ancylostomatidae</taxon>
        <taxon>Ancylostomatinae</taxon>
        <taxon>Ancylostoma</taxon>
    </lineage>
</organism>
<dbReference type="InterPro" id="IPR011990">
    <property type="entry name" value="TPR-like_helical_dom_sf"/>
</dbReference>
<sequence>MTEDPWVSLVSAQDLPTLRRLLSDLPHGIVLQIAGKAFHEVICANFAGGRVSSPLPSFLSTEFAVSELKFDLNEPYLNVRALPLLLLAKIAVLDQNQLMDTNPRARLLAFRILLLWQKILREPCAILKDLMDEYAQRIELDLLEKEERMQYFLERANALLSYYEYEKCSDYIQRALEISGLNLELAGKMGKRTRFQQHDIAQLVLNAIIRQRRCWSVQAAALLVRCELERTRNRRVERACAQSELICKLMDGVDDETPETVKMMRTDLMLASGLEPFWNAHVIHAETLRSLGCTAISIILQPTEALLIYEKLQMWDSVIDCFKQLGQLEKAEALIRKLLLERPNDSMLYCYLGDITMETSYYDKAIEISNDHNARARKSFGFLMLLRNQFDSAYEHLRRSLELQPIQEALKFNYEHPKVWENYLLLCVDTAQFEQAIKAFHRLLDLNKQQKDDEVLEIIARNVLRICDDADDEQSTADAATLKADLVKLFGRVSAVQSLSSKAWKAYASLKRPKDGNVEEAEKYIQLLERALLADSNKPNWSKDLELCCSVLSSAIELATERLRVGSVKGGDAIKQAKSRVRMSLKPLMTIAKKECSGQDPQNNEEKMVKVKELLEEADKLLLEASQ</sequence>
<protein>
    <submittedName>
        <fullName evidence="5">Tetratricopeptide repeat protein</fullName>
    </submittedName>
</protein>
<dbReference type="PANTHER" id="PTHR16193">
    <property type="entry name" value="TETRATRICOPEPTIDE REPEAT PROTEIN 27"/>
    <property type="match status" value="1"/>
</dbReference>
<accession>A0A0C2GP54</accession>
<gene>
    <name evidence="5" type="ORF">ANCDUO_11005</name>
</gene>
<dbReference type="PROSITE" id="PS50005">
    <property type="entry name" value="TPR"/>
    <property type="match status" value="1"/>
</dbReference>
<reference evidence="5 6" key="1">
    <citation type="submission" date="2013-12" db="EMBL/GenBank/DDBJ databases">
        <title>Draft genome of the parsitic nematode Ancylostoma duodenale.</title>
        <authorList>
            <person name="Mitreva M."/>
        </authorList>
    </citation>
    <scope>NUCLEOTIDE SEQUENCE [LARGE SCALE GENOMIC DNA]</scope>
    <source>
        <strain evidence="5 6">Zhejiang</strain>
    </source>
</reference>
<evidence type="ECO:0000256" key="1">
    <source>
        <dbReference type="ARBA" id="ARBA00022737"/>
    </source>
</evidence>
<dbReference type="InterPro" id="IPR019734">
    <property type="entry name" value="TPR_rpt"/>
</dbReference>
<dbReference type="Proteomes" id="UP000054047">
    <property type="component" value="Unassembled WGS sequence"/>
</dbReference>